<dbReference type="NCBIfam" id="TIGR01643">
    <property type="entry name" value="YD_repeat_2x"/>
    <property type="match status" value="3"/>
</dbReference>
<dbReference type="EMBL" id="JANPWE010000006">
    <property type="protein sequence ID" value="MCR6546227.1"/>
    <property type="molecule type" value="Genomic_DNA"/>
</dbReference>
<keyword evidence="3" id="KW-0732">Signal</keyword>
<protein>
    <recommendedName>
        <fullName evidence="4">Teneurin-like YD-shell domain-containing protein</fullName>
    </recommendedName>
</protein>
<dbReference type="PANTHER" id="PTHR32305">
    <property type="match status" value="1"/>
</dbReference>
<evidence type="ECO:0000256" key="2">
    <source>
        <dbReference type="SAM" id="MobiDB-lite"/>
    </source>
</evidence>
<dbReference type="PANTHER" id="PTHR32305:SF15">
    <property type="entry name" value="PROTEIN RHSA-RELATED"/>
    <property type="match status" value="1"/>
</dbReference>
<dbReference type="InterPro" id="IPR050708">
    <property type="entry name" value="T6SS_VgrG/RHS"/>
</dbReference>
<dbReference type="InterPro" id="IPR022385">
    <property type="entry name" value="Rhs_assc_core"/>
</dbReference>
<name>A0ABT1Y5S2_9FIRM</name>
<gene>
    <name evidence="5" type="ORF">NVS47_12015</name>
</gene>
<comment type="caution">
    <text evidence="5">The sequence shown here is derived from an EMBL/GenBank/DDBJ whole genome shotgun (WGS) entry which is preliminary data.</text>
</comment>
<accession>A0ABT1Y5S2</accession>
<feature type="domain" description="Teneurin-like YD-shell" evidence="4">
    <location>
        <begin position="1089"/>
        <end position="1289"/>
    </location>
</feature>
<proteinExistence type="predicted"/>
<feature type="compositionally biased region" description="Acidic residues" evidence="2">
    <location>
        <begin position="59"/>
        <end position="68"/>
    </location>
</feature>
<reference evidence="5 6" key="1">
    <citation type="submission" date="2022-08" db="EMBL/GenBank/DDBJ databases">
        <title>Proteogenomics of the novel Dehalobacterium formicoaceticum strain EZ94 highlights a key role of methyltransferases during anaerobic dichloromethane degradation.</title>
        <authorList>
            <person name="Wasmund K."/>
        </authorList>
    </citation>
    <scope>NUCLEOTIDE SEQUENCE [LARGE SCALE GENOMIC DNA]</scope>
    <source>
        <strain evidence="5 6">EZ94</strain>
    </source>
</reference>
<dbReference type="Proteomes" id="UP001524944">
    <property type="component" value="Unassembled WGS sequence"/>
</dbReference>
<feature type="signal peptide" evidence="3">
    <location>
        <begin position="1"/>
        <end position="24"/>
    </location>
</feature>
<dbReference type="NCBIfam" id="TIGR03696">
    <property type="entry name" value="Rhs_assc_core"/>
    <property type="match status" value="1"/>
</dbReference>
<keyword evidence="6" id="KW-1185">Reference proteome</keyword>
<evidence type="ECO:0000313" key="5">
    <source>
        <dbReference type="EMBL" id="MCR6546227.1"/>
    </source>
</evidence>
<feature type="region of interest" description="Disordered" evidence="2">
    <location>
        <begin position="59"/>
        <end position="103"/>
    </location>
</feature>
<dbReference type="Gene3D" id="2.180.10.10">
    <property type="entry name" value="RHS repeat-associated core"/>
    <property type="match status" value="2"/>
</dbReference>
<organism evidence="5 6">
    <name type="scientific">Dehalobacterium formicoaceticum</name>
    <dbReference type="NCBI Taxonomy" id="51515"/>
    <lineage>
        <taxon>Bacteria</taxon>
        <taxon>Bacillati</taxon>
        <taxon>Bacillota</taxon>
        <taxon>Clostridia</taxon>
        <taxon>Eubacteriales</taxon>
        <taxon>Peptococcaceae</taxon>
        <taxon>Dehalobacterium</taxon>
    </lineage>
</organism>
<feature type="domain" description="Teneurin-like YD-shell" evidence="4">
    <location>
        <begin position="1360"/>
        <end position="1629"/>
    </location>
</feature>
<feature type="chain" id="PRO_5046074465" description="Teneurin-like YD-shell domain-containing protein" evidence="3">
    <location>
        <begin position="25"/>
        <end position="1853"/>
    </location>
</feature>
<dbReference type="Pfam" id="PF25023">
    <property type="entry name" value="TEN_YD-shell"/>
    <property type="match status" value="2"/>
</dbReference>
<keyword evidence="1" id="KW-0677">Repeat</keyword>
<dbReference type="RefSeq" id="WP_257913741.1">
    <property type="nucleotide sequence ID" value="NZ_JANPWE010000006.1"/>
</dbReference>
<evidence type="ECO:0000259" key="4">
    <source>
        <dbReference type="Pfam" id="PF25023"/>
    </source>
</evidence>
<dbReference type="InterPro" id="IPR056823">
    <property type="entry name" value="TEN-like_YD-shell"/>
</dbReference>
<sequence>MRKDLLCLLILLVFLSYGIVPALAENSGMTPMEDAVDTIENSVNEPVHSDEENIIENITDDTDQLTDDNVEKEAEPFEEEPIKDEEPTKIVDEEEQQQPNDSLSAFQLLSRLKSFSEATDEEKKIICDFFGVDPSTMTNCAQDGYNLLESLKIANITKEFEFSIDEAAQLLLNNNDLVELNKELRRFQHLIRTSKSNEIKTEQAKGLFLKGYTTDQIKKALAAAEVLELDVNDIIIDETARKDLNIENYEELLPEDIETLKEFADDYFVDLEQLISGVQEKGIKPQELKNRVLYYEFIQNSTDGTASMMSGSEIQFDRYFTSPFHFQANQEEKIVANNGTLQYDVNLLDIPGRNGLDLNITLRYDSAQSNLYKPICGAELDYSYQYEVWGGAEGYYYRDGIGTGDYNQADIKYQLIGVYNTLSKAETALNNWLAQSYIVYDYWSDGTDLIVDYYGDIYQVVSDVDWDYYNDTEADTFAELNNNLGSGWSFGFPSIEDDGDKEYLHLGDGSVYEIDISPGSSNNLVDYYLEDIKIERDYGNFSNGVKNSYYVLIHKNGTREYFARDGRYLGIKDRYGNTIKFEHSTINGHPVISKITDTLGRIVTINSRSTSPGKTIKITCPDNTYIECILDPVPNKSGEYVLKKIKDQKGRETSFDYTYDTGNFTFFSKTNRSEPNIYANLGKVTYPTSASTEYTFEKAVGNFGNEGSYEYYRVKKREDKQSSLAYNTINYSYDGEYSGYPTYPDPKELPDTFTYRVLETDANNTQTEYFFNSKHLLTKKTVKKNGTTLLREYIYEYDSNQLLSKEKVKKLNESGNSDTIETSWDYNSFGDLLTVTDPYRHQTEYTYDDKFHIMTSMSSFMDAETEQRTEFTIDTETGNIERKKQILIQNGADKSIITDYGYDDDNGNLIVETTFKADGTDIITDYTYSPSYNEGYLTGISVETTDYKGNQATIEENYDYDFNTGRVSDYWDGADNHTQYEYDNLGRLTAIINPDTTEQAIVYDDILNIVTATMENGYQKRNIYDGLGNLIKEQEKQNGTWITLNEYHYNLFFQRDWMKDAKGNKDEYQYDIFNRVIKMINPDLTYSEIVYNDVQRNKVIINEEQDLTIEYYDKLGNVIQETSMLNSIAVNNYYSYDYMSNLKYVKDPNLNQTEYFYDSIGRMTEVKNARGESTKYEYDQQNNITKIIYPDGFFARKYYDELGRLIAATDPNQKTEYYVYDHGGNLAKAIDRTGRETLYTYDSRNRILSESSSGESMVYTYNDITNIRTVTDSSGTTAYEYSDNGRLKKESRPGNIITQYAYDNNGSNTQITDPFLLAADYDYDTLNRLDKVTAGGKVFDYQYYNDGMIKKIVYPGSLITTDFTYDDLNRLTGIVNKKGTTVISSYSYSYDHNGNIVSANNNGSSVTYDYDQLNRLEEITNNNGLTKYSYDNRGNREFVTGNLPFENAITGTFTYDPFDRQDTFVTGTKTYSYEYKPEGIRSKKTGPTDTVQYYSDYNGRVIAEGNASGQVTAQNVWGHQPLARKINGTYYYYLYNGHGDVVQVVDESGNIKNSYTYDEWGNILNKTEQISNPIRYAGEYYDEETGNYYLRARYYDPSIGRFIAEDPYEGSITNPLSLNLYTYCENDPIRFVDSTGNWPELTDITRTSARWLIANPLNVHATQQGWFKDLFYAAGFVRDSGGVYHARQDALQQYGGFNDFYDVIFDYSTSMKRAKFEFTSDSQDYVFWAWKGDYLNLGAGAELGIYKRLVISGLRTDHWLVDTKLAMTMTLTLNDNKENQIFSYRPSEKQWWITGFNPYYQKVSASDLTAIYTVIFNNRTMYNDFLKSDGYLMNKDKWSIIDANKYKMQFKFQ</sequence>
<evidence type="ECO:0000313" key="6">
    <source>
        <dbReference type="Proteomes" id="UP001524944"/>
    </source>
</evidence>
<dbReference type="InterPro" id="IPR006530">
    <property type="entry name" value="YD"/>
</dbReference>
<evidence type="ECO:0000256" key="3">
    <source>
        <dbReference type="SAM" id="SignalP"/>
    </source>
</evidence>
<evidence type="ECO:0000256" key="1">
    <source>
        <dbReference type="ARBA" id="ARBA00022737"/>
    </source>
</evidence>